<feature type="chain" id="PRO_5046353442" evidence="1">
    <location>
        <begin position="40"/>
        <end position="190"/>
    </location>
</feature>
<reference evidence="2 3" key="1">
    <citation type="submission" date="2023-07" db="EMBL/GenBank/DDBJ databases">
        <title>Sequencing the genomes of 1000 actinobacteria strains.</title>
        <authorList>
            <person name="Klenk H.-P."/>
        </authorList>
    </citation>
    <scope>NUCLEOTIDE SEQUENCE [LARGE SCALE GENOMIC DNA]</scope>
    <source>
        <strain evidence="2 3">DSM 20167</strain>
    </source>
</reference>
<evidence type="ECO:0000313" key="3">
    <source>
        <dbReference type="Proteomes" id="UP001183817"/>
    </source>
</evidence>
<dbReference type="RefSeq" id="WP_310291262.1">
    <property type="nucleotide sequence ID" value="NZ_BAAAWO010000001.1"/>
</dbReference>
<organism evidence="2 3">
    <name type="scientific">Paeniglutamicibacter sulfureus</name>
    <dbReference type="NCBI Taxonomy" id="43666"/>
    <lineage>
        <taxon>Bacteria</taxon>
        <taxon>Bacillati</taxon>
        <taxon>Actinomycetota</taxon>
        <taxon>Actinomycetes</taxon>
        <taxon>Micrococcales</taxon>
        <taxon>Micrococcaceae</taxon>
        <taxon>Paeniglutamicibacter</taxon>
    </lineage>
</organism>
<accession>A0ABU2BK94</accession>
<keyword evidence="1" id="KW-0732">Signal</keyword>
<feature type="signal peptide" evidence="1">
    <location>
        <begin position="1"/>
        <end position="39"/>
    </location>
</feature>
<evidence type="ECO:0000256" key="1">
    <source>
        <dbReference type="SAM" id="SignalP"/>
    </source>
</evidence>
<comment type="caution">
    <text evidence="2">The sequence shown here is derived from an EMBL/GenBank/DDBJ whole genome shotgun (WGS) entry which is preliminary data.</text>
</comment>
<proteinExistence type="predicted"/>
<evidence type="ECO:0000313" key="2">
    <source>
        <dbReference type="EMBL" id="MDR7359062.1"/>
    </source>
</evidence>
<protein>
    <submittedName>
        <fullName evidence="2">Uncharacterized protein</fullName>
    </submittedName>
</protein>
<sequence>MNPAVSLNRNARRQRPNRLRLCAAIVMCAGLLLSSVSPAATTAAWKNAEHSSADFSALVVPAPIIDSCTAEIGIAGVNLKPRITLIWHYPSTEYALNDAQYWYGDVPAIGSLPVLGPLLYGEEVSTTGTDPGPYTSTFEGGLLTDLLGGTTDVGVSATHESGWSSKVSTARATFPLLLLGEKECDFTNAS</sequence>
<keyword evidence="3" id="KW-1185">Reference proteome</keyword>
<dbReference type="EMBL" id="JAVDYI010000001">
    <property type="protein sequence ID" value="MDR7359062.1"/>
    <property type="molecule type" value="Genomic_DNA"/>
</dbReference>
<gene>
    <name evidence="2" type="ORF">J2S64_002753</name>
</gene>
<name>A0ABU2BK94_9MICC</name>
<dbReference type="Proteomes" id="UP001183817">
    <property type="component" value="Unassembled WGS sequence"/>
</dbReference>